<keyword evidence="3" id="KW-1185">Reference proteome</keyword>
<dbReference type="EMBL" id="CAJVCE010000004">
    <property type="protein sequence ID" value="CAG7631632.1"/>
    <property type="molecule type" value="Genomic_DNA"/>
</dbReference>
<dbReference type="Proteomes" id="UP000730618">
    <property type="component" value="Unassembled WGS sequence"/>
</dbReference>
<dbReference type="PIRSF" id="PIRSF002849">
    <property type="entry name" value="AAA_ATPase_chaperone_MoxR_prd"/>
    <property type="match status" value="1"/>
</dbReference>
<protein>
    <recommendedName>
        <fullName evidence="1">AAA+ ATPase domain-containing protein</fullName>
    </recommendedName>
</protein>
<sequence length="320" mass="35282">MPFMQIRELADRIRSNVGRVIVGKEEVVDKLLIALISSGHVLLEDVPGTGKTLLAKAMAKSLGCSFKRIQFTPDLLPSDLSGIHYYNQKLSEFEFRPGPLFANVLLADEINRATPRTQSSLLECMEERQISIDGETHRLGRPFLVIATQNPVESQGTFPLPEAQLDRFLFKVKMGYPTAEEGLDILKRFKEASPLESIESVADASDIVVAQDTYAKVAVSDDVLAYLLQIVERTRVHADVAVGVSPRGSQALLKAAQVHAIIRGRDFVTPDDVKAMAEPVMAHRMLLKAALRSRQAEAVRTIIEKILLDVPVPAEAKSYA</sequence>
<feature type="domain" description="AAA+ ATPase" evidence="1">
    <location>
        <begin position="37"/>
        <end position="178"/>
    </location>
</feature>
<evidence type="ECO:0000313" key="3">
    <source>
        <dbReference type="Proteomes" id="UP000730618"/>
    </source>
</evidence>
<dbReference type="InterPro" id="IPR041628">
    <property type="entry name" value="ChlI/MoxR_AAA_lid"/>
</dbReference>
<gene>
    <name evidence="2" type="ORF">PAECIP111802_01763</name>
</gene>
<dbReference type="PANTHER" id="PTHR42759:SF5">
    <property type="entry name" value="METHANOL DEHYDROGENASE REGULATOR"/>
    <property type="match status" value="1"/>
</dbReference>
<comment type="caution">
    <text evidence="2">The sequence shown here is derived from an EMBL/GenBank/DDBJ whole genome shotgun (WGS) entry which is preliminary data.</text>
</comment>
<dbReference type="InterPro" id="IPR011703">
    <property type="entry name" value="ATPase_AAA-3"/>
</dbReference>
<dbReference type="InterPro" id="IPR050764">
    <property type="entry name" value="CbbQ/NirQ/NorQ/GpvN"/>
</dbReference>
<dbReference type="Pfam" id="PF07726">
    <property type="entry name" value="AAA_3"/>
    <property type="match status" value="1"/>
</dbReference>
<organism evidence="2 3">
    <name type="scientific">Paenibacillus allorhizosphaerae</name>
    <dbReference type="NCBI Taxonomy" id="2849866"/>
    <lineage>
        <taxon>Bacteria</taxon>
        <taxon>Bacillati</taxon>
        <taxon>Bacillota</taxon>
        <taxon>Bacilli</taxon>
        <taxon>Bacillales</taxon>
        <taxon>Paenibacillaceae</taxon>
        <taxon>Paenibacillus</taxon>
    </lineage>
</organism>
<dbReference type="RefSeq" id="WP_218098108.1">
    <property type="nucleotide sequence ID" value="NZ_CAJVCE010000004.1"/>
</dbReference>
<evidence type="ECO:0000259" key="1">
    <source>
        <dbReference type="SMART" id="SM00382"/>
    </source>
</evidence>
<dbReference type="PANTHER" id="PTHR42759">
    <property type="entry name" value="MOXR FAMILY PROTEIN"/>
    <property type="match status" value="1"/>
</dbReference>
<proteinExistence type="predicted"/>
<dbReference type="InterPro" id="IPR003593">
    <property type="entry name" value="AAA+_ATPase"/>
</dbReference>
<accession>A0ABM8VEJ3</accession>
<evidence type="ECO:0000313" key="2">
    <source>
        <dbReference type="EMBL" id="CAG7631632.1"/>
    </source>
</evidence>
<reference evidence="2 3" key="1">
    <citation type="submission" date="2021-06" db="EMBL/GenBank/DDBJ databases">
        <authorList>
            <person name="Criscuolo A."/>
        </authorList>
    </citation>
    <scope>NUCLEOTIDE SEQUENCE [LARGE SCALE GENOMIC DNA]</scope>
    <source>
        <strain evidence="3">CIP 111802</strain>
    </source>
</reference>
<name>A0ABM8VEJ3_9BACL</name>
<dbReference type="SMART" id="SM00382">
    <property type="entry name" value="AAA"/>
    <property type="match status" value="1"/>
</dbReference>
<dbReference type="Pfam" id="PF17863">
    <property type="entry name" value="AAA_lid_2"/>
    <property type="match status" value="1"/>
</dbReference>
<dbReference type="CDD" id="cd00009">
    <property type="entry name" value="AAA"/>
    <property type="match status" value="1"/>
</dbReference>